<gene>
    <name evidence="1" type="ORF">M0R88_12805</name>
</gene>
<organism evidence="1 2">
    <name type="scientific">Halorussus gelatinilyticus</name>
    <dbReference type="NCBI Taxonomy" id="2937524"/>
    <lineage>
        <taxon>Archaea</taxon>
        <taxon>Methanobacteriati</taxon>
        <taxon>Methanobacteriota</taxon>
        <taxon>Stenosarchaea group</taxon>
        <taxon>Halobacteria</taxon>
        <taxon>Halobacteriales</taxon>
        <taxon>Haladaptataceae</taxon>
        <taxon>Halorussus</taxon>
    </lineage>
</organism>
<protein>
    <submittedName>
        <fullName evidence="1">Uncharacterized protein</fullName>
    </submittedName>
</protein>
<accession>A0A8U0IFC4</accession>
<dbReference type="InterPro" id="IPR055944">
    <property type="entry name" value="DUF7522"/>
</dbReference>
<sequence>MHIRAGERVRQFVQQRVGTSLHCVGAYDMESFSVLYRSDEVERAFSDDGVDEYSELVRTVHRTLYEADRLNSAVGEPRCNLTYYGGMHVLLVPIDEENGVTVALSKESGTQFSEFADECLRRARAEVE</sequence>
<keyword evidence="2" id="KW-1185">Reference proteome</keyword>
<reference evidence="1" key="1">
    <citation type="submission" date="2022-04" db="EMBL/GenBank/DDBJ databases">
        <title>Diverse halophilic archaea isolated from saline environments.</title>
        <authorList>
            <person name="Cui H.-L."/>
        </authorList>
    </citation>
    <scope>NUCLEOTIDE SEQUENCE</scope>
    <source>
        <strain evidence="1">XZYJT40</strain>
    </source>
</reference>
<name>A0A8U0IFC4_9EURY</name>
<evidence type="ECO:0000313" key="1">
    <source>
        <dbReference type="EMBL" id="UPV99400.1"/>
    </source>
</evidence>
<dbReference type="AlphaFoldDB" id="A0A8U0IFC4"/>
<dbReference type="GeneID" id="72190750"/>
<dbReference type="RefSeq" id="WP_248653893.1">
    <property type="nucleotide sequence ID" value="NZ_CP096658.1"/>
</dbReference>
<evidence type="ECO:0000313" key="2">
    <source>
        <dbReference type="Proteomes" id="UP000830434"/>
    </source>
</evidence>
<dbReference type="Proteomes" id="UP000830434">
    <property type="component" value="Chromosome"/>
</dbReference>
<dbReference type="EMBL" id="CP096658">
    <property type="protein sequence ID" value="UPV99400.1"/>
    <property type="molecule type" value="Genomic_DNA"/>
</dbReference>
<dbReference type="Pfam" id="PF24366">
    <property type="entry name" value="DUF7522"/>
    <property type="match status" value="1"/>
</dbReference>
<proteinExistence type="predicted"/>
<dbReference type="KEGG" id="haxz:M0R88_12805"/>